<evidence type="ECO:0000256" key="18">
    <source>
        <dbReference type="RuleBase" id="RU003938"/>
    </source>
</evidence>
<keyword evidence="13 19" id="KW-1133">Transmembrane helix</keyword>
<dbReference type="AlphaFoldDB" id="A0A0J9E643"/>
<comment type="pathway">
    <text evidence="3 18">Phospholipid metabolism; CDP-diacylglycerol biosynthesis; CDP-diacylglycerol from sn-glycerol 3-phosphate: step 3/3.</text>
</comment>
<evidence type="ECO:0000256" key="5">
    <source>
        <dbReference type="ARBA" id="ARBA00010185"/>
    </source>
</evidence>
<comment type="subcellular location">
    <subcellularLocation>
        <location evidence="2">Cell membrane</location>
        <topology evidence="2">Multi-pass membrane protein</topology>
    </subcellularLocation>
</comment>
<evidence type="ECO:0000256" key="4">
    <source>
        <dbReference type="ARBA" id="ARBA00005189"/>
    </source>
</evidence>
<evidence type="ECO:0000256" key="14">
    <source>
        <dbReference type="ARBA" id="ARBA00023098"/>
    </source>
</evidence>
<evidence type="ECO:0000256" key="15">
    <source>
        <dbReference type="ARBA" id="ARBA00023136"/>
    </source>
</evidence>
<feature type="transmembrane region" description="Helical" evidence="19">
    <location>
        <begin position="69"/>
        <end position="86"/>
    </location>
</feature>
<evidence type="ECO:0000256" key="8">
    <source>
        <dbReference type="ARBA" id="ARBA00022475"/>
    </source>
</evidence>
<evidence type="ECO:0000256" key="12">
    <source>
        <dbReference type="ARBA" id="ARBA00022695"/>
    </source>
</evidence>
<proteinExistence type="inferred from homology"/>
<dbReference type="PROSITE" id="PS01315">
    <property type="entry name" value="CDS"/>
    <property type="match status" value="1"/>
</dbReference>
<organism evidence="20 21">
    <name type="scientific">Candidatus Rhodobacter oscarellae</name>
    <dbReference type="NCBI Taxonomy" id="1675527"/>
    <lineage>
        <taxon>Bacteria</taxon>
        <taxon>Pseudomonadati</taxon>
        <taxon>Pseudomonadota</taxon>
        <taxon>Alphaproteobacteria</taxon>
        <taxon>Rhodobacterales</taxon>
        <taxon>Rhodobacter group</taxon>
        <taxon>Rhodobacter</taxon>
    </lineage>
</organism>
<dbReference type="GO" id="GO:0016024">
    <property type="term" value="P:CDP-diacylglycerol biosynthetic process"/>
    <property type="evidence" value="ECO:0007669"/>
    <property type="project" value="UniProtKB-UniPathway"/>
</dbReference>
<evidence type="ECO:0000313" key="20">
    <source>
        <dbReference type="EMBL" id="KMW57299.1"/>
    </source>
</evidence>
<comment type="catalytic activity">
    <reaction evidence="1 18">
        <text>a 1,2-diacyl-sn-glycero-3-phosphate + CTP + H(+) = a CDP-1,2-diacyl-sn-glycerol + diphosphate</text>
        <dbReference type="Rhea" id="RHEA:16229"/>
        <dbReference type="ChEBI" id="CHEBI:15378"/>
        <dbReference type="ChEBI" id="CHEBI:33019"/>
        <dbReference type="ChEBI" id="CHEBI:37563"/>
        <dbReference type="ChEBI" id="CHEBI:58332"/>
        <dbReference type="ChEBI" id="CHEBI:58608"/>
        <dbReference type="EC" id="2.7.7.41"/>
    </reaction>
</comment>
<evidence type="ECO:0000256" key="1">
    <source>
        <dbReference type="ARBA" id="ARBA00001698"/>
    </source>
</evidence>
<keyword evidence="14" id="KW-0443">Lipid metabolism</keyword>
<evidence type="ECO:0000256" key="10">
    <source>
        <dbReference type="ARBA" id="ARBA00022679"/>
    </source>
</evidence>
<evidence type="ECO:0000256" key="17">
    <source>
        <dbReference type="ARBA" id="ARBA00023264"/>
    </source>
</evidence>
<comment type="pathway">
    <text evidence="4">Lipid metabolism.</text>
</comment>
<comment type="caution">
    <text evidence="20">The sequence shown here is derived from an EMBL/GenBank/DDBJ whole genome shotgun (WGS) entry which is preliminary data.</text>
</comment>
<protein>
    <recommendedName>
        <fullName evidence="7 18">Phosphatidate cytidylyltransferase</fullName>
        <ecNumber evidence="6 18">2.7.7.41</ecNumber>
    </recommendedName>
</protein>
<dbReference type="PANTHER" id="PTHR46382">
    <property type="entry name" value="PHOSPHATIDATE CYTIDYLYLTRANSFERASE"/>
    <property type="match status" value="1"/>
</dbReference>
<accession>A0A0J9E643</accession>
<evidence type="ECO:0000256" key="3">
    <source>
        <dbReference type="ARBA" id="ARBA00005119"/>
    </source>
</evidence>
<keyword evidence="17" id="KW-1208">Phospholipid metabolism</keyword>
<keyword evidence="9" id="KW-0444">Lipid biosynthesis</keyword>
<feature type="transmembrane region" description="Helical" evidence="19">
    <location>
        <begin position="155"/>
        <end position="176"/>
    </location>
</feature>
<feature type="transmembrane region" description="Helical" evidence="19">
    <location>
        <begin position="93"/>
        <end position="110"/>
    </location>
</feature>
<dbReference type="EMBL" id="LFTY01000002">
    <property type="protein sequence ID" value="KMW57299.1"/>
    <property type="molecule type" value="Genomic_DNA"/>
</dbReference>
<evidence type="ECO:0000313" key="21">
    <source>
        <dbReference type="Proteomes" id="UP000037178"/>
    </source>
</evidence>
<evidence type="ECO:0000256" key="7">
    <source>
        <dbReference type="ARBA" id="ARBA00019373"/>
    </source>
</evidence>
<dbReference type="InterPro" id="IPR000374">
    <property type="entry name" value="PC_trans"/>
</dbReference>
<keyword evidence="15 19" id="KW-0472">Membrane</keyword>
<feature type="transmembrane region" description="Helical" evidence="19">
    <location>
        <begin position="116"/>
        <end position="135"/>
    </location>
</feature>
<dbReference type="GO" id="GO:0005886">
    <property type="term" value="C:plasma membrane"/>
    <property type="evidence" value="ECO:0007669"/>
    <property type="project" value="UniProtKB-SubCell"/>
</dbReference>
<dbReference type="GO" id="GO:0004605">
    <property type="term" value="F:phosphatidate cytidylyltransferase activity"/>
    <property type="evidence" value="ECO:0007669"/>
    <property type="project" value="UniProtKB-EC"/>
</dbReference>
<evidence type="ECO:0000256" key="16">
    <source>
        <dbReference type="ARBA" id="ARBA00023209"/>
    </source>
</evidence>
<keyword evidence="8" id="KW-1003">Cell membrane</keyword>
<dbReference type="PANTHER" id="PTHR46382:SF1">
    <property type="entry name" value="PHOSPHATIDATE CYTIDYLYLTRANSFERASE"/>
    <property type="match status" value="1"/>
</dbReference>
<dbReference type="Proteomes" id="UP000037178">
    <property type="component" value="Unassembled WGS sequence"/>
</dbReference>
<comment type="similarity">
    <text evidence="5 18">Belongs to the CDS family.</text>
</comment>
<evidence type="ECO:0000256" key="6">
    <source>
        <dbReference type="ARBA" id="ARBA00012487"/>
    </source>
</evidence>
<dbReference type="PATRIC" id="fig|1675527.3.peg.2374"/>
<evidence type="ECO:0000256" key="13">
    <source>
        <dbReference type="ARBA" id="ARBA00022989"/>
    </source>
</evidence>
<sequence length="250" mass="26786">MITGGLLIALGITVISMGGMVFALTCAAVTGIMVWELSRMIDDDRASQAIQLGVVTAICLLLARQLPDIYTLPLLLIPAVSGAFLLRKHPWLFAVYAVGITVAGFGLTAFRDTYGVVWLFWLVIVVAMTDIAGYFAGKMIGGAKFWPSISPKKTWAGIIAGWLAAVLVSFVFLAITDAGRDLIWISALLSFASQMGDIAESAVKRRMGVKDSSNLLPGHGGLFDRFDALLGASLFMLLTALIVDVPELQF</sequence>
<keyword evidence="12 18" id="KW-0548">Nucleotidyltransferase</keyword>
<gene>
    <name evidence="20" type="ORF">AIOL_002260</name>
</gene>
<evidence type="ECO:0000256" key="11">
    <source>
        <dbReference type="ARBA" id="ARBA00022692"/>
    </source>
</evidence>
<dbReference type="UniPathway" id="UPA00557">
    <property type="reaction ID" value="UER00614"/>
</dbReference>
<name>A0A0J9E643_9RHOB</name>
<evidence type="ECO:0000256" key="2">
    <source>
        <dbReference type="ARBA" id="ARBA00004651"/>
    </source>
</evidence>
<reference evidence="20 21" key="1">
    <citation type="submission" date="2015-06" db="EMBL/GenBank/DDBJ databases">
        <title>Draft genome sequence of an Alphaproteobacteria species associated to the Mediterranean sponge Oscarella lobularis.</title>
        <authorList>
            <person name="Jourda C."/>
            <person name="Santini S."/>
            <person name="Claverie J.-M."/>
        </authorList>
    </citation>
    <scope>NUCLEOTIDE SEQUENCE [LARGE SCALE GENOMIC DNA]</scope>
    <source>
        <strain evidence="20">IGS</strain>
    </source>
</reference>
<dbReference type="EC" id="2.7.7.41" evidence="6 18"/>
<keyword evidence="21" id="KW-1185">Reference proteome</keyword>
<dbReference type="Pfam" id="PF01148">
    <property type="entry name" value="CTP_transf_1"/>
    <property type="match status" value="1"/>
</dbReference>
<keyword evidence="16" id="KW-0594">Phospholipid biosynthesis</keyword>
<dbReference type="STRING" id="1675527.AIOL_002260"/>
<feature type="transmembrane region" description="Helical" evidence="19">
    <location>
        <begin position="6"/>
        <end position="34"/>
    </location>
</feature>
<evidence type="ECO:0000256" key="9">
    <source>
        <dbReference type="ARBA" id="ARBA00022516"/>
    </source>
</evidence>
<keyword evidence="10 18" id="KW-0808">Transferase</keyword>
<feature type="transmembrane region" description="Helical" evidence="19">
    <location>
        <begin position="46"/>
        <end position="63"/>
    </location>
</feature>
<evidence type="ECO:0000256" key="19">
    <source>
        <dbReference type="SAM" id="Phobius"/>
    </source>
</evidence>
<keyword evidence="11 18" id="KW-0812">Transmembrane</keyword>